<reference evidence="2 3" key="1">
    <citation type="journal article" date="2019" name="Int. J. Syst. Evol. Microbiol.">
        <title>The Global Catalogue of Microorganisms (GCM) 10K type strain sequencing project: providing services to taxonomists for standard genome sequencing and annotation.</title>
        <authorList>
            <consortium name="The Broad Institute Genomics Platform"/>
            <consortium name="The Broad Institute Genome Sequencing Center for Infectious Disease"/>
            <person name="Wu L."/>
            <person name="Ma J."/>
        </authorList>
    </citation>
    <scope>NUCLEOTIDE SEQUENCE [LARGE SCALE GENOMIC DNA]</scope>
    <source>
        <strain evidence="2 3">GX21</strain>
    </source>
</reference>
<dbReference type="PANTHER" id="PTHR37953">
    <property type="entry name" value="UPF0127 PROTEIN MJ1496"/>
    <property type="match status" value="1"/>
</dbReference>
<dbReference type="Proteomes" id="UP001596434">
    <property type="component" value="Unassembled WGS sequence"/>
</dbReference>
<dbReference type="GeneID" id="96952904"/>
<dbReference type="InterPro" id="IPR003795">
    <property type="entry name" value="DUF192"/>
</dbReference>
<name>A0ABD5ZWT8_9EURY</name>
<gene>
    <name evidence="2" type="ORF">ACFQKE_04600</name>
</gene>
<dbReference type="RefSeq" id="WP_379702790.1">
    <property type="nucleotide sequence ID" value="NZ_JBHTAT010000001.1"/>
</dbReference>
<dbReference type="AlphaFoldDB" id="A0ABD5ZWT8"/>
<proteinExistence type="predicted"/>
<protein>
    <submittedName>
        <fullName evidence="2">DUF192 domain-containing protein</fullName>
    </submittedName>
</protein>
<feature type="region of interest" description="Disordered" evidence="1">
    <location>
        <begin position="26"/>
        <end position="61"/>
    </location>
</feature>
<dbReference type="Pfam" id="PF02643">
    <property type="entry name" value="DUF192"/>
    <property type="match status" value="1"/>
</dbReference>
<organism evidence="2 3">
    <name type="scientific">Haloplanus litoreus</name>
    <dbReference type="NCBI Taxonomy" id="767515"/>
    <lineage>
        <taxon>Archaea</taxon>
        <taxon>Methanobacteriati</taxon>
        <taxon>Methanobacteriota</taxon>
        <taxon>Stenosarchaea group</taxon>
        <taxon>Halobacteria</taxon>
        <taxon>Halobacteriales</taxon>
        <taxon>Haloferacaceae</taxon>
        <taxon>Haloplanus</taxon>
    </lineage>
</organism>
<keyword evidence="3" id="KW-1185">Reference proteome</keyword>
<evidence type="ECO:0000313" key="2">
    <source>
        <dbReference type="EMBL" id="MFC7254587.1"/>
    </source>
</evidence>
<dbReference type="PANTHER" id="PTHR37953:SF1">
    <property type="entry name" value="UPF0127 PROTEIN MJ1496"/>
    <property type="match status" value="1"/>
</dbReference>
<comment type="caution">
    <text evidence="2">The sequence shown here is derived from an EMBL/GenBank/DDBJ whole genome shotgun (WGS) entry which is preliminary data.</text>
</comment>
<sequence>MPRRATLLAIGLLVLVGLSGCAGLGSSPEPTATETTAPSTDAATADGTTPTATTTVSTPGSNYETTTVELIDANGTQLATVDVWVADSLPKRYTGLSDTTALEPGQGMLFVHGSEGDRSYVMRDMAFPLDIVFVAADGTITTIHHAPVHDGSGDLKQYSGRARYVLEVPMGYTNRTGVDVGDRVRIEGR</sequence>
<evidence type="ECO:0000256" key="1">
    <source>
        <dbReference type="SAM" id="MobiDB-lite"/>
    </source>
</evidence>
<evidence type="ECO:0000313" key="3">
    <source>
        <dbReference type="Proteomes" id="UP001596434"/>
    </source>
</evidence>
<dbReference type="InterPro" id="IPR038695">
    <property type="entry name" value="Saro_0823-like_sf"/>
</dbReference>
<dbReference type="EMBL" id="JBHTAT010000001">
    <property type="protein sequence ID" value="MFC7254587.1"/>
    <property type="molecule type" value="Genomic_DNA"/>
</dbReference>
<accession>A0ABD5ZWT8</accession>
<dbReference type="Gene3D" id="2.60.120.1140">
    <property type="entry name" value="Protein of unknown function DUF192"/>
    <property type="match status" value="1"/>
</dbReference>
<dbReference type="PROSITE" id="PS51257">
    <property type="entry name" value="PROKAR_LIPOPROTEIN"/>
    <property type="match status" value="1"/>
</dbReference>